<dbReference type="SUPFAM" id="SSF53822">
    <property type="entry name" value="Periplasmic binding protein-like I"/>
    <property type="match status" value="1"/>
</dbReference>
<comment type="similarity">
    <text evidence="1">Belongs to the leucine-binding protein family.</text>
</comment>
<evidence type="ECO:0000256" key="2">
    <source>
        <dbReference type="ARBA" id="ARBA00022729"/>
    </source>
</evidence>
<dbReference type="Pfam" id="PF13458">
    <property type="entry name" value="Peripla_BP_6"/>
    <property type="match status" value="1"/>
</dbReference>
<feature type="domain" description="PFU" evidence="4">
    <location>
        <begin position="443"/>
        <end position="464"/>
    </location>
</feature>
<reference evidence="5 6" key="1">
    <citation type="submission" date="2017-03" db="EMBL/GenBank/DDBJ databases">
        <title>Whole genome sequences of fourteen strains of Bradyrhizobium canariense and one strain of Bradyrhizobium japonicum isolated from Lupinus (Papilionoideae: Genisteae) species in Algeria.</title>
        <authorList>
            <person name="Crovadore J."/>
            <person name="Chekireb D."/>
            <person name="Brachmann A."/>
            <person name="Chablais R."/>
            <person name="Cochard B."/>
            <person name="Lefort F."/>
        </authorList>
    </citation>
    <scope>NUCLEOTIDE SEQUENCE [LARGE SCALE GENOMIC DNA]</scope>
    <source>
        <strain evidence="5 6">UBMA195</strain>
    </source>
</reference>
<dbReference type="InterPro" id="IPR028082">
    <property type="entry name" value="Peripla_BP_I"/>
</dbReference>
<sequence>MRYPATPPARSTSRPCARNSRAPRKSTRKPPTPDQSAPLAGTFLFDVRVPTQKSQGIFMNKKLSLLAAATALVLLTAQTAYAQKAYDTGVTDTEIKIGNVEAYSGPASAYGVIGKTEEAYFKMINDQGGINGRKINWISYDDGYSPPKTVEQIRKLIESDEVFLVFNALGTPTQTAVQKYHNSKKVPQLFLATGASKWNDPKNFPWTMGFQPSYRVEAQIFAKYILKEKPDAKVAIFYANDDFGKDYLAGIKDVFGDKASKLIVAEESYETSEPSIDAHIVKLKGTGADVFVNIATPKFAAQAIKKIAELEWKPMHLMTDVSVSIGAVMKPAGLEASEGVLSAGYLKDASDPQWKDDEGMKKFMVFVDKYIPGANISDANLVYAYAAAQTMVQVLKQAGDNLTRENVMKQAASLKDFVPDTLIPGIKINTSATDFAPIEQLKMWRFKKGQWELFGDIISAETGG</sequence>
<dbReference type="AlphaFoldDB" id="A0A1X3FML2"/>
<dbReference type="InterPro" id="IPR028081">
    <property type="entry name" value="Leu-bd"/>
</dbReference>
<proteinExistence type="inferred from homology"/>
<evidence type="ECO:0000313" key="5">
    <source>
        <dbReference type="EMBL" id="OSJ02728.1"/>
    </source>
</evidence>
<comment type="caution">
    <text evidence="5">The sequence shown here is derived from an EMBL/GenBank/DDBJ whole genome shotgun (WGS) entry which is preliminary data.</text>
</comment>
<evidence type="ECO:0000256" key="1">
    <source>
        <dbReference type="ARBA" id="ARBA00010062"/>
    </source>
</evidence>
<dbReference type="PANTHER" id="PTHR47235:SF1">
    <property type="entry name" value="BLR6548 PROTEIN"/>
    <property type="match status" value="1"/>
</dbReference>
<evidence type="ECO:0000259" key="4">
    <source>
        <dbReference type="PROSITE" id="PS51394"/>
    </source>
</evidence>
<dbReference type="EMBL" id="NAFI01000188">
    <property type="protein sequence ID" value="OSJ02728.1"/>
    <property type="molecule type" value="Genomic_DNA"/>
</dbReference>
<feature type="region of interest" description="Disordered" evidence="3">
    <location>
        <begin position="1"/>
        <end position="39"/>
    </location>
</feature>
<evidence type="ECO:0000256" key="3">
    <source>
        <dbReference type="SAM" id="MobiDB-lite"/>
    </source>
</evidence>
<dbReference type="OrthoDB" id="9770729at2"/>
<dbReference type="Proteomes" id="UP000193553">
    <property type="component" value="Unassembled WGS sequence"/>
</dbReference>
<evidence type="ECO:0000313" key="6">
    <source>
        <dbReference type="Proteomes" id="UP000193553"/>
    </source>
</evidence>
<organism evidence="5 6">
    <name type="scientific">Bradyrhizobium canariense</name>
    <dbReference type="NCBI Taxonomy" id="255045"/>
    <lineage>
        <taxon>Bacteria</taxon>
        <taxon>Pseudomonadati</taxon>
        <taxon>Pseudomonadota</taxon>
        <taxon>Alphaproteobacteria</taxon>
        <taxon>Hyphomicrobiales</taxon>
        <taxon>Nitrobacteraceae</taxon>
        <taxon>Bradyrhizobium</taxon>
    </lineage>
</organism>
<dbReference type="Gene3D" id="3.40.50.2300">
    <property type="match status" value="2"/>
</dbReference>
<dbReference type="PROSITE" id="PS51394">
    <property type="entry name" value="PFU"/>
    <property type="match status" value="1"/>
</dbReference>
<name>A0A1X3FML2_9BRAD</name>
<dbReference type="CDD" id="cd06343">
    <property type="entry name" value="PBP1_ABC_ligand_binding-like"/>
    <property type="match status" value="1"/>
</dbReference>
<gene>
    <name evidence="5" type="ORF">BSZ18_33960</name>
</gene>
<dbReference type="STRING" id="255045.SAMN05444158_4782"/>
<keyword evidence="2" id="KW-0732">Signal</keyword>
<accession>A0A1X3FML2</accession>
<dbReference type="InterPro" id="IPR015155">
    <property type="entry name" value="PFU"/>
</dbReference>
<dbReference type="PANTHER" id="PTHR47235">
    <property type="entry name" value="BLR6548 PROTEIN"/>
    <property type="match status" value="1"/>
</dbReference>
<protein>
    <submittedName>
        <fullName evidence="5">Branched-chain amino acid ABC transporter substrate-binding protein</fullName>
    </submittedName>
</protein>